<dbReference type="Proteomes" id="UP000277300">
    <property type="component" value="Unassembled WGS sequence"/>
</dbReference>
<dbReference type="PRINTS" id="PR01210">
    <property type="entry name" value="GGTRANSPTASE"/>
</dbReference>
<dbReference type="InterPro" id="IPR029055">
    <property type="entry name" value="Ntn_hydrolases_N"/>
</dbReference>
<comment type="caution">
    <text evidence="1">The sequence shown here is derived from an EMBL/GenBank/DDBJ whole genome shotgun (WGS) entry which is preliminary data.</text>
</comment>
<sequence length="610" mass="64530">MVSIGTRSPVYGRHGMVSCSQPLASEIGLRILKQGGNAVDAAIAIAAALNLTEPCSTGVGGDCFLLFYDAKTKKVQGLNGSGRSPAALTPEQVLVDLGADAVGIPSGHGHAVTVPGTVAGWVDAVDAWGTLPMAEILAPVIALAREGFPVSPLTAASWERGKTQLLRGPNAGELLMPDGEAPKTGEIFANPNLAKCLEEVAKYGKKSFYEDGRIARAIVDMVKSKGGVMTLEDLKNHTSTFVVPISTRFRGVDVHEIPPNGQGITALLALNILAQLTKDGSVPTRGSAEEVHLQIEALRLAFADAKWYVSDMEHNTTLPIVELLSEKYANQRAALVNPKKAAIDPKHGSPELSCNTVSFQVVDGQGNAVSMVNSNYEGFGTGLVPKGCGFTLQNRGCNFELYGAKVGHPNTLAPNKRPYHTIIPGLSTFADSGELHSSFTVMGAFMQPQGHVQVLSHLLGHNMNPQEALDAPRFCIDVDRPTKPGRSDGGSTVLVESDLDSDVITALREQFGHHVTEVTGLKRSVFGRGQIILRDPKSGVLCAGSDGRADGCAMGCCITSTFASGITNLVYVTCHDVADAGVPYSRAQCIPVDLSSSTGNCRKTYDHRVR</sequence>
<dbReference type="Gene3D" id="1.10.246.130">
    <property type="match status" value="1"/>
</dbReference>
<proteinExistence type="predicted"/>
<dbReference type="InterPro" id="IPR043137">
    <property type="entry name" value="GGT_ssub_C"/>
</dbReference>
<name>A0A3F2S2F8_9STRA</name>
<organism evidence="1 2">
    <name type="scientific">Phytophthora kernoviae</name>
    <dbReference type="NCBI Taxonomy" id="325452"/>
    <lineage>
        <taxon>Eukaryota</taxon>
        <taxon>Sar</taxon>
        <taxon>Stramenopiles</taxon>
        <taxon>Oomycota</taxon>
        <taxon>Peronosporomycetes</taxon>
        <taxon>Peronosporales</taxon>
        <taxon>Peronosporaceae</taxon>
        <taxon>Phytophthora</taxon>
    </lineage>
</organism>
<dbReference type="EMBL" id="MBDO02000009">
    <property type="protein sequence ID" value="RLN68872.1"/>
    <property type="molecule type" value="Genomic_DNA"/>
</dbReference>
<protein>
    <recommendedName>
        <fullName evidence="3">Gamma-glutamyltransferase</fullName>
    </recommendedName>
</protein>
<evidence type="ECO:0000313" key="2">
    <source>
        <dbReference type="Proteomes" id="UP000277300"/>
    </source>
</evidence>
<dbReference type="SUPFAM" id="SSF56235">
    <property type="entry name" value="N-terminal nucleophile aminohydrolases (Ntn hydrolases)"/>
    <property type="match status" value="1"/>
</dbReference>
<dbReference type="Gene3D" id="3.60.20.40">
    <property type="match status" value="1"/>
</dbReference>
<accession>A0A3F2S2F8</accession>
<dbReference type="OrthoDB" id="2015213at2759"/>
<gene>
    <name evidence="1" type="ORF">BBP00_00000706</name>
</gene>
<reference evidence="1 2" key="1">
    <citation type="submission" date="2018-07" db="EMBL/GenBank/DDBJ databases">
        <title>Genome sequencing of oomycete isolates from Chile give support for New Zealand origin for Phytophthora kernoviae and make available the first Nothophytophthora sp. genome.</title>
        <authorList>
            <person name="Studholme D.J."/>
            <person name="Sanfuentes E."/>
            <person name="Panda P."/>
            <person name="Hill R."/>
            <person name="Sambles C."/>
            <person name="Grant M."/>
            <person name="Williams N.M."/>
            <person name="Mcdougal R.L."/>
        </authorList>
    </citation>
    <scope>NUCLEOTIDE SEQUENCE [LARGE SCALE GENOMIC DNA]</scope>
    <source>
        <strain evidence="1">Chile6</strain>
    </source>
</reference>
<dbReference type="PANTHER" id="PTHR43881">
    <property type="entry name" value="GAMMA-GLUTAMYLTRANSPEPTIDASE (AFU_ORTHOLOGUE AFUA_4G13580)"/>
    <property type="match status" value="1"/>
</dbReference>
<dbReference type="AlphaFoldDB" id="A0A3F2S2F8"/>
<evidence type="ECO:0000313" key="1">
    <source>
        <dbReference type="EMBL" id="RLN68872.1"/>
    </source>
</evidence>
<dbReference type="InterPro" id="IPR043138">
    <property type="entry name" value="GGT_lsub"/>
</dbReference>
<dbReference type="InterPro" id="IPR052896">
    <property type="entry name" value="GGT-like_enzyme"/>
</dbReference>
<evidence type="ECO:0008006" key="3">
    <source>
        <dbReference type="Google" id="ProtNLM"/>
    </source>
</evidence>
<dbReference type="PANTHER" id="PTHR43881:SF1">
    <property type="entry name" value="GAMMA-GLUTAMYLTRANSPEPTIDASE (AFU_ORTHOLOGUE AFUA_4G13580)"/>
    <property type="match status" value="1"/>
</dbReference>
<dbReference type="Pfam" id="PF01019">
    <property type="entry name" value="G_glu_transpept"/>
    <property type="match status" value="1"/>
</dbReference>